<comment type="cofactor">
    <cofactor evidence="1">
        <name>FAD</name>
        <dbReference type="ChEBI" id="CHEBI:57692"/>
    </cofactor>
</comment>
<dbReference type="GO" id="GO:0071949">
    <property type="term" value="F:FAD binding"/>
    <property type="evidence" value="ECO:0007669"/>
    <property type="project" value="InterPro"/>
</dbReference>
<dbReference type="Pfam" id="PF01565">
    <property type="entry name" value="FAD_binding_4"/>
    <property type="match status" value="1"/>
</dbReference>
<name>A0A318JTC1_9NOCA</name>
<dbReference type="GO" id="GO:0016491">
    <property type="term" value="F:oxidoreductase activity"/>
    <property type="evidence" value="ECO:0007669"/>
    <property type="project" value="UniProtKB-KW"/>
</dbReference>
<dbReference type="InterPro" id="IPR006094">
    <property type="entry name" value="Oxid_FAD_bind_N"/>
</dbReference>
<protein>
    <submittedName>
        <fullName evidence="7">FAD/FMN-containing dehydrogenase</fullName>
    </submittedName>
</protein>
<comment type="caution">
    <text evidence="7">The sequence shown here is derived from an EMBL/GenBank/DDBJ whole genome shotgun (WGS) entry which is preliminary data.</text>
</comment>
<dbReference type="Proteomes" id="UP000247569">
    <property type="component" value="Unassembled WGS sequence"/>
</dbReference>
<dbReference type="InterPro" id="IPR050416">
    <property type="entry name" value="FAD-linked_Oxidoreductase"/>
</dbReference>
<keyword evidence="3" id="KW-0285">Flavoprotein</keyword>
<dbReference type="InterPro" id="IPR006093">
    <property type="entry name" value="Oxy_OxRdtase_FAD_BS"/>
</dbReference>
<accession>A0A318JTC1</accession>
<gene>
    <name evidence="7" type="ORF">DFR70_111160</name>
</gene>
<dbReference type="InterPro" id="IPR016169">
    <property type="entry name" value="FAD-bd_PCMH_sub2"/>
</dbReference>
<dbReference type="InterPro" id="IPR012951">
    <property type="entry name" value="BBE"/>
</dbReference>
<sequence>MTAARGDGAGVLDRTVITPEDPRYAEVTTAANGRFRCTPRAVHVPASAAEVLAAVQGAADAGARVAVRSGGHCLEDFVDSAETEVLLDLSLLNRVEYDATMRAFAIEPGALLGDVYRGLLKGWGVTIPAGLEYSVGAGGHILGGGYGPLTRAHGCVVDHLYAVEVVTVDAAGTARVVVATRESDDPHHDLWWAHTGCGGGNFGVVTKYWMRAPDAEGDDPAALLPRPPAEVLDALTSWSWSDLTPESFRRLLANHGRWHETHSAPGIPENALFSILTVLRAQTNTIALITQVDAAVDGAERMLSDYLDALNEGVGAPYHHDVQRRPWLRSMLWPRMRGDVYGQRAKCKAAYLRRRYTDDQLDVIHRYLTDDTYDNPTAGVILAAYGGQASAVASDATATAQRDSVLKAFYLNNWTDPIGEERHIAWIRSFYRDIYAGSGGVPDLNGQADGSYINYPDTDLADPAWNRSEKPWHELYYKDNYPRLQRVKAAYDPTGFFRHALSITA</sequence>
<evidence type="ECO:0000256" key="3">
    <source>
        <dbReference type="ARBA" id="ARBA00022630"/>
    </source>
</evidence>
<dbReference type="SUPFAM" id="SSF56176">
    <property type="entry name" value="FAD-binding/transporter-associated domain-like"/>
    <property type="match status" value="1"/>
</dbReference>
<dbReference type="Pfam" id="PF08031">
    <property type="entry name" value="BBE"/>
    <property type="match status" value="1"/>
</dbReference>
<organism evidence="7 8">
    <name type="scientific">Nocardia tenerifensis</name>
    <dbReference type="NCBI Taxonomy" id="228006"/>
    <lineage>
        <taxon>Bacteria</taxon>
        <taxon>Bacillati</taxon>
        <taxon>Actinomycetota</taxon>
        <taxon>Actinomycetes</taxon>
        <taxon>Mycobacteriales</taxon>
        <taxon>Nocardiaceae</taxon>
        <taxon>Nocardia</taxon>
    </lineage>
</organism>
<keyword evidence="8" id="KW-1185">Reference proteome</keyword>
<keyword evidence="4" id="KW-0274">FAD</keyword>
<evidence type="ECO:0000256" key="4">
    <source>
        <dbReference type="ARBA" id="ARBA00022827"/>
    </source>
</evidence>
<evidence type="ECO:0000313" key="8">
    <source>
        <dbReference type="Proteomes" id="UP000247569"/>
    </source>
</evidence>
<dbReference type="InterPro" id="IPR016166">
    <property type="entry name" value="FAD-bd_PCMH"/>
</dbReference>
<evidence type="ECO:0000256" key="1">
    <source>
        <dbReference type="ARBA" id="ARBA00001974"/>
    </source>
</evidence>
<dbReference type="PROSITE" id="PS00862">
    <property type="entry name" value="OX2_COVAL_FAD"/>
    <property type="match status" value="1"/>
</dbReference>
<evidence type="ECO:0000313" key="7">
    <source>
        <dbReference type="EMBL" id="PXX59776.1"/>
    </source>
</evidence>
<dbReference type="OrthoDB" id="545125at2"/>
<evidence type="ECO:0000256" key="2">
    <source>
        <dbReference type="ARBA" id="ARBA00005466"/>
    </source>
</evidence>
<dbReference type="Gene3D" id="3.40.462.20">
    <property type="match status" value="1"/>
</dbReference>
<keyword evidence="5" id="KW-0560">Oxidoreductase</keyword>
<dbReference type="InterPro" id="IPR036318">
    <property type="entry name" value="FAD-bd_PCMH-like_sf"/>
</dbReference>
<evidence type="ECO:0000256" key="5">
    <source>
        <dbReference type="ARBA" id="ARBA00023002"/>
    </source>
</evidence>
<evidence type="ECO:0000259" key="6">
    <source>
        <dbReference type="PROSITE" id="PS51387"/>
    </source>
</evidence>
<comment type="similarity">
    <text evidence="2">Belongs to the oxygen-dependent FAD-linked oxidoreductase family.</text>
</comment>
<dbReference type="RefSeq" id="WP_110293795.1">
    <property type="nucleotide sequence ID" value="NZ_QJKF01000011.1"/>
</dbReference>
<dbReference type="Gene3D" id="3.30.465.10">
    <property type="match status" value="1"/>
</dbReference>
<reference evidence="7 8" key="1">
    <citation type="submission" date="2018-05" db="EMBL/GenBank/DDBJ databases">
        <title>Genomic Encyclopedia of Type Strains, Phase IV (KMG-IV): sequencing the most valuable type-strain genomes for metagenomic binning, comparative biology and taxonomic classification.</title>
        <authorList>
            <person name="Goeker M."/>
        </authorList>
    </citation>
    <scope>NUCLEOTIDE SEQUENCE [LARGE SCALE GENOMIC DNA]</scope>
    <source>
        <strain evidence="7 8">DSM 44704</strain>
    </source>
</reference>
<dbReference type="PROSITE" id="PS51387">
    <property type="entry name" value="FAD_PCMH"/>
    <property type="match status" value="1"/>
</dbReference>
<dbReference type="PANTHER" id="PTHR42973">
    <property type="entry name" value="BINDING OXIDOREDUCTASE, PUTATIVE (AFU_ORTHOLOGUE AFUA_1G17690)-RELATED"/>
    <property type="match status" value="1"/>
</dbReference>
<dbReference type="EMBL" id="QJKF01000011">
    <property type="protein sequence ID" value="PXX59776.1"/>
    <property type="molecule type" value="Genomic_DNA"/>
</dbReference>
<dbReference type="AlphaFoldDB" id="A0A318JTC1"/>
<dbReference type="PANTHER" id="PTHR42973:SF39">
    <property type="entry name" value="FAD-BINDING PCMH-TYPE DOMAIN-CONTAINING PROTEIN"/>
    <property type="match status" value="1"/>
</dbReference>
<feature type="domain" description="FAD-binding PCMH-type" evidence="6">
    <location>
        <begin position="35"/>
        <end position="215"/>
    </location>
</feature>
<proteinExistence type="inferred from homology"/>